<evidence type="ECO:0000256" key="3">
    <source>
        <dbReference type="ARBA" id="ARBA00004906"/>
    </source>
</evidence>
<comment type="subcellular location">
    <subcellularLocation>
        <location evidence="2">Membrane</location>
        <topology evidence="2">Single-pass membrane protein</topology>
    </subcellularLocation>
</comment>
<feature type="compositionally biased region" description="Basic residues" evidence="15">
    <location>
        <begin position="279"/>
        <end position="296"/>
    </location>
</feature>
<dbReference type="InterPro" id="IPR013083">
    <property type="entry name" value="Znf_RING/FYVE/PHD"/>
</dbReference>
<feature type="domain" description="RING-type" evidence="17">
    <location>
        <begin position="480"/>
        <end position="522"/>
    </location>
</feature>
<evidence type="ECO:0000256" key="1">
    <source>
        <dbReference type="ARBA" id="ARBA00000900"/>
    </source>
</evidence>
<sequence>MVLDIRVFWVALPIDERRYWDSRLAARATLVAYRKRYERPPDWAPLHSSNSSFPILAVAIIGIFATAILLVSYYVFVIKCCLNWHRIDLLSRFSLSRNRRRGDQLTVGLFSPRVQRRGLEESVIQSIPVVQFKREKNGEFFRERSFGECAVCLNEFQETEKLRKIPNCCHVFHVDCIDVWLQGNVNCPLCRTSVSISIPSQFPLTPNSPNKDNFAGRDEEYVVIELGDQGSGRQALLGEQEKSVASGLAEVRVSKSGQAERSNERSNSREQPDTSTSPSRRKFGPKIAHKKSKKFSHVSSMGDECIDTRREKDERFEIQPIRRSFSMDSANDRQLYLAVQEIIQQKKNGNGGETGFGDGGSGSNRIRRSIPPDWAPLHSSNSSFPILAVAIIGIFATAILLVSYYVFVIKCCLNWHRIDLLSRFSLSRNRRRGDQLTVGLFSPRVQRRGLEESVIQSIPVVQFKREKNGEFFRERSFGECAVCLNEFQETEKLRKIPNCCHVFHVDCIDVWLQGNVNCPLCRTSVSISIPSQFPLTPNSPNKDNFAGRDEEYVVIELGDQGSGRQALLGEQEKSVASGLAEVRVSKSGQAERSNERSNSREQPDTSTSPSRRKFGPKIAHKKSKKFSHVSSMGDECIDTRREKDERFEIQPIRRSFSMDSANDRQLYLAVQEIIQQKKNGNGGETGFGDGGSGSNRIRRSMFSFGNVRGSRSAILPVDLEP</sequence>
<comment type="caution">
    <text evidence="18">The sequence shown here is derived from an EMBL/GenBank/DDBJ whole genome shotgun (WGS) entry which is preliminary data.</text>
</comment>
<evidence type="ECO:0000256" key="4">
    <source>
        <dbReference type="ARBA" id="ARBA00012483"/>
    </source>
</evidence>
<dbReference type="InterPro" id="IPR001841">
    <property type="entry name" value="Znf_RING"/>
</dbReference>
<dbReference type="Pfam" id="PF13639">
    <property type="entry name" value="zf-RING_2"/>
    <property type="match status" value="2"/>
</dbReference>
<comment type="pathway">
    <text evidence="3">Protein modification; protein ubiquitination.</text>
</comment>
<dbReference type="Gene3D" id="3.30.40.10">
    <property type="entry name" value="Zinc/RING finger domain, C3HC4 (zinc finger)"/>
    <property type="match status" value="2"/>
</dbReference>
<keyword evidence="8 14" id="KW-0863">Zinc-finger</keyword>
<dbReference type="CDD" id="cd16461">
    <property type="entry name" value="RING-H2_EL5-like"/>
    <property type="match status" value="2"/>
</dbReference>
<keyword evidence="7" id="KW-0479">Metal-binding</keyword>
<protein>
    <recommendedName>
        <fullName evidence="4">RING-type E3 ubiquitin transferase</fullName>
        <ecNumber evidence="4">2.3.2.27</ecNumber>
    </recommendedName>
</protein>
<organism evidence="18 19">
    <name type="scientific">Rhododendron williamsianum</name>
    <dbReference type="NCBI Taxonomy" id="262921"/>
    <lineage>
        <taxon>Eukaryota</taxon>
        <taxon>Viridiplantae</taxon>
        <taxon>Streptophyta</taxon>
        <taxon>Embryophyta</taxon>
        <taxon>Tracheophyta</taxon>
        <taxon>Spermatophyta</taxon>
        <taxon>Magnoliopsida</taxon>
        <taxon>eudicotyledons</taxon>
        <taxon>Gunneridae</taxon>
        <taxon>Pentapetalae</taxon>
        <taxon>asterids</taxon>
        <taxon>Ericales</taxon>
        <taxon>Ericaceae</taxon>
        <taxon>Ericoideae</taxon>
        <taxon>Rhodoreae</taxon>
        <taxon>Rhododendron</taxon>
    </lineage>
</organism>
<keyword evidence="5" id="KW-0808">Transferase</keyword>
<feature type="compositionally biased region" description="Basic and acidic residues" evidence="15">
    <location>
        <begin position="261"/>
        <end position="272"/>
    </location>
</feature>
<dbReference type="AlphaFoldDB" id="A0A6A4L519"/>
<dbReference type="PANTHER" id="PTHR46913">
    <property type="entry name" value="RING-H2 FINGER PROTEIN ATL16"/>
    <property type="match status" value="1"/>
</dbReference>
<accession>A0A6A4L519</accession>
<feature type="compositionally biased region" description="Basic residues" evidence="15">
    <location>
        <begin position="610"/>
        <end position="627"/>
    </location>
</feature>
<dbReference type="GO" id="GO:0016567">
    <property type="term" value="P:protein ubiquitination"/>
    <property type="evidence" value="ECO:0007669"/>
    <property type="project" value="InterPro"/>
</dbReference>
<feature type="region of interest" description="Disordered" evidence="15">
    <location>
        <begin position="248"/>
        <end position="299"/>
    </location>
</feature>
<feature type="region of interest" description="Disordered" evidence="15">
    <location>
        <begin position="579"/>
        <end position="630"/>
    </location>
</feature>
<keyword evidence="6 16" id="KW-0812">Transmembrane</keyword>
<evidence type="ECO:0000256" key="7">
    <source>
        <dbReference type="ARBA" id="ARBA00022723"/>
    </source>
</evidence>
<comment type="similarity">
    <text evidence="13">Belongs to the RING-type zinc finger family. ATL subfamily.</text>
</comment>
<evidence type="ECO:0000256" key="14">
    <source>
        <dbReference type="PROSITE-ProRule" id="PRU00175"/>
    </source>
</evidence>
<evidence type="ECO:0000313" key="19">
    <source>
        <dbReference type="Proteomes" id="UP000428333"/>
    </source>
</evidence>
<evidence type="ECO:0000313" key="18">
    <source>
        <dbReference type="EMBL" id="KAE9455456.1"/>
    </source>
</evidence>
<evidence type="ECO:0000256" key="10">
    <source>
        <dbReference type="ARBA" id="ARBA00022833"/>
    </source>
</evidence>
<keyword evidence="12 16" id="KW-0472">Membrane</keyword>
<dbReference type="GO" id="GO:0008270">
    <property type="term" value="F:zinc ion binding"/>
    <property type="evidence" value="ECO:0007669"/>
    <property type="project" value="UniProtKB-KW"/>
</dbReference>
<proteinExistence type="inferred from homology"/>
<feature type="non-terminal residue" evidence="18">
    <location>
        <position position="1"/>
    </location>
</feature>
<dbReference type="GO" id="GO:0061630">
    <property type="term" value="F:ubiquitin protein ligase activity"/>
    <property type="evidence" value="ECO:0007669"/>
    <property type="project" value="UniProtKB-EC"/>
</dbReference>
<dbReference type="PROSITE" id="PS50089">
    <property type="entry name" value="ZF_RING_2"/>
    <property type="match status" value="2"/>
</dbReference>
<dbReference type="OrthoDB" id="8062037at2759"/>
<keyword evidence="19" id="KW-1185">Reference proteome</keyword>
<keyword evidence="10" id="KW-0862">Zinc</keyword>
<evidence type="ECO:0000256" key="15">
    <source>
        <dbReference type="SAM" id="MobiDB-lite"/>
    </source>
</evidence>
<evidence type="ECO:0000256" key="12">
    <source>
        <dbReference type="ARBA" id="ARBA00023136"/>
    </source>
</evidence>
<evidence type="ECO:0000256" key="16">
    <source>
        <dbReference type="SAM" id="Phobius"/>
    </source>
</evidence>
<name>A0A6A4L519_9ERIC</name>
<comment type="catalytic activity">
    <reaction evidence="1">
        <text>S-ubiquitinyl-[E2 ubiquitin-conjugating enzyme]-L-cysteine + [acceptor protein]-L-lysine = [E2 ubiquitin-conjugating enzyme]-L-cysteine + N(6)-ubiquitinyl-[acceptor protein]-L-lysine.</text>
        <dbReference type="EC" id="2.3.2.27"/>
    </reaction>
</comment>
<keyword evidence="9" id="KW-0833">Ubl conjugation pathway</keyword>
<evidence type="ECO:0000256" key="5">
    <source>
        <dbReference type="ARBA" id="ARBA00022679"/>
    </source>
</evidence>
<feature type="transmembrane region" description="Helical" evidence="16">
    <location>
        <begin position="53"/>
        <end position="76"/>
    </location>
</feature>
<gene>
    <name evidence="18" type="ORF">C3L33_12648</name>
</gene>
<dbReference type="InterPro" id="IPR044600">
    <property type="entry name" value="ATL1/ATL16-like"/>
</dbReference>
<dbReference type="SUPFAM" id="SSF57850">
    <property type="entry name" value="RING/U-box"/>
    <property type="match status" value="2"/>
</dbReference>
<feature type="domain" description="RING-type" evidence="17">
    <location>
        <begin position="149"/>
        <end position="191"/>
    </location>
</feature>
<feature type="compositionally biased region" description="Basic and acidic residues" evidence="15">
    <location>
        <begin position="592"/>
        <end position="603"/>
    </location>
</feature>
<evidence type="ECO:0000256" key="11">
    <source>
        <dbReference type="ARBA" id="ARBA00022989"/>
    </source>
</evidence>
<dbReference type="EC" id="2.3.2.27" evidence="4"/>
<evidence type="ECO:0000256" key="13">
    <source>
        <dbReference type="ARBA" id="ARBA00024209"/>
    </source>
</evidence>
<dbReference type="PANTHER" id="PTHR46913:SF1">
    <property type="entry name" value="RING-H2 FINGER PROTEIN ATL16"/>
    <property type="match status" value="1"/>
</dbReference>
<dbReference type="Proteomes" id="UP000428333">
    <property type="component" value="Linkage Group LG07"/>
</dbReference>
<evidence type="ECO:0000256" key="2">
    <source>
        <dbReference type="ARBA" id="ARBA00004167"/>
    </source>
</evidence>
<evidence type="ECO:0000259" key="17">
    <source>
        <dbReference type="PROSITE" id="PS50089"/>
    </source>
</evidence>
<evidence type="ECO:0000256" key="8">
    <source>
        <dbReference type="ARBA" id="ARBA00022771"/>
    </source>
</evidence>
<dbReference type="FunFam" id="3.30.40.10:FF:000187">
    <property type="entry name" value="E3 ubiquitin-protein ligase ATL6"/>
    <property type="match status" value="2"/>
</dbReference>
<dbReference type="EMBL" id="QEFC01001845">
    <property type="protein sequence ID" value="KAE9455456.1"/>
    <property type="molecule type" value="Genomic_DNA"/>
</dbReference>
<evidence type="ECO:0000256" key="9">
    <source>
        <dbReference type="ARBA" id="ARBA00022786"/>
    </source>
</evidence>
<reference evidence="18 19" key="1">
    <citation type="journal article" date="2019" name="Genome Biol. Evol.">
        <title>The Rhododendron genome and chromosomal organization provide insight into shared whole-genome duplications across the heath family (Ericaceae).</title>
        <authorList>
            <person name="Soza V.L."/>
            <person name="Lindsley D."/>
            <person name="Waalkes A."/>
            <person name="Ramage E."/>
            <person name="Patwardhan R.P."/>
            <person name="Burton J.N."/>
            <person name="Adey A."/>
            <person name="Kumar A."/>
            <person name="Qiu R."/>
            <person name="Shendure J."/>
            <person name="Hall B."/>
        </authorList>
    </citation>
    <scope>NUCLEOTIDE SEQUENCE [LARGE SCALE GENOMIC DNA]</scope>
    <source>
        <strain evidence="18">RSF 1966-606</strain>
    </source>
</reference>
<keyword evidence="11 16" id="KW-1133">Transmembrane helix</keyword>
<dbReference type="SMART" id="SM00184">
    <property type="entry name" value="RING"/>
    <property type="match status" value="2"/>
</dbReference>
<evidence type="ECO:0000256" key="6">
    <source>
        <dbReference type="ARBA" id="ARBA00022692"/>
    </source>
</evidence>
<feature type="transmembrane region" description="Helical" evidence="16">
    <location>
        <begin position="386"/>
        <end position="407"/>
    </location>
</feature>
<dbReference type="GO" id="GO:0016020">
    <property type="term" value="C:membrane"/>
    <property type="evidence" value="ECO:0007669"/>
    <property type="project" value="UniProtKB-SubCell"/>
</dbReference>